<evidence type="ECO:0000256" key="5">
    <source>
        <dbReference type="ARBA" id="ARBA00022833"/>
    </source>
</evidence>
<dbReference type="PROSITE" id="PS51720">
    <property type="entry name" value="G_AIG1"/>
    <property type="match status" value="2"/>
</dbReference>
<evidence type="ECO:0000256" key="2">
    <source>
        <dbReference type="ARBA" id="ARBA00022723"/>
    </source>
</evidence>
<dbReference type="SUPFAM" id="SSF90209">
    <property type="entry name" value="Ran binding protein zinc finger-like"/>
    <property type="match status" value="2"/>
</dbReference>
<evidence type="ECO:0000259" key="10">
    <source>
        <dbReference type="PROSITE" id="PS51720"/>
    </source>
</evidence>
<dbReference type="AlphaFoldDB" id="A0A8W8LRC0"/>
<evidence type="ECO:0000256" key="7">
    <source>
        <dbReference type="PROSITE-ProRule" id="PRU00322"/>
    </source>
</evidence>
<dbReference type="EnsemblMetazoa" id="G29323.2">
    <property type="protein sequence ID" value="G29323.2:cds"/>
    <property type="gene ID" value="G29323"/>
</dbReference>
<dbReference type="InterPro" id="IPR045058">
    <property type="entry name" value="GIMA/IAN/Toc"/>
</dbReference>
<feature type="domain" description="AIG1-type G" evidence="10">
    <location>
        <begin position="581"/>
        <end position="786"/>
    </location>
</feature>
<proteinExistence type="inferred from homology"/>
<feature type="coiled-coil region" evidence="8">
    <location>
        <begin position="322"/>
        <end position="401"/>
    </location>
</feature>
<evidence type="ECO:0000313" key="12">
    <source>
        <dbReference type="Proteomes" id="UP000005408"/>
    </source>
</evidence>
<organism evidence="11 12">
    <name type="scientific">Magallana gigas</name>
    <name type="common">Pacific oyster</name>
    <name type="synonym">Crassostrea gigas</name>
    <dbReference type="NCBI Taxonomy" id="29159"/>
    <lineage>
        <taxon>Eukaryota</taxon>
        <taxon>Metazoa</taxon>
        <taxon>Spiralia</taxon>
        <taxon>Lophotrochozoa</taxon>
        <taxon>Mollusca</taxon>
        <taxon>Bivalvia</taxon>
        <taxon>Autobranchia</taxon>
        <taxon>Pteriomorphia</taxon>
        <taxon>Ostreida</taxon>
        <taxon>Ostreoidea</taxon>
        <taxon>Ostreidae</taxon>
        <taxon>Magallana</taxon>
    </lineage>
</organism>
<feature type="coiled-coil region" evidence="8">
    <location>
        <begin position="243"/>
        <end position="270"/>
    </location>
</feature>
<dbReference type="Proteomes" id="UP000005408">
    <property type="component" value="Unassembled WGS sequence"/>
</dbReference>
<dbReference type="InterPro" id="IPR006703">
    <property type="entry name" value="G_AIG1"/>
</dbReference>
<dbReference type="GO" id="GO:0008270">
    <property type="term" value="F:zinc ion binding"/>
    <property type="evidence" value="ECO:0007669"/>
    <property type="project" value="UniProtKB-KW"/>
</dbReference>
<keyword evidence="5" id="KW-0862">Zinc</keyword>
<protein>
    <recommendedName>
        <fullName evidence="13">GTPase IMAP family member 4</fullName>
    </recommendedName>
</protein>
<dbReference type="SUPFAM" id="SSF52540">
    <property type="entry name" value="P-loop containing nucleoside triphosphate hydrolases"/>
    <property type="match status" value="2"/>
</dbReference>
<evidence type="ECO:0000256" key="8">
    <source>
        <dbReference type="SAM" id="Coils"/>
    </source>
</evidence>
<dbReference type="InterPro" id="IPR036443">
    <property type="entry name" value="Znf_RanBP2_sf"/>
</dbReference>
<dbReference type="InterPro" id="IPR001876">
    <property type="entry name" value="Znf_RanBP2"/>
</dbReference>
<dbReference type="InterPro" id="IPR027417">
    <property type="entry name" value="P-loop_NTPase"/>
</dbReference>
<keyword evidence="12" id="KW-1185">Reference proteome</keyword>
<evidence type="ECO:0000313" key="11">
    <source>
        <dbReference type="EnsemblMetazoa" id="G29323.2:cds"/>
    </source>
</evidence>
<dbReference type="SMART" id="SM00547">
    <property type="entry name" value="ZnF_RBZ"/>
    <property type="match status" value="2"/>
</dbReference>
<evidence type="ECO:0000259" key="9">
    <source>
        <dbReference type="PROSITE" id="PS50199"/>
    </source>
</evidence>
<evidence type="ECO:0008006" key="13">
    <source>
        <dbReference type="Google" id="ProtNLM"/>
    </source>
</evidence>
<dbReference type="FunFam" id="3.40.50.300:FF:000366">
    <property type="entry name" value="GTPase, IMAP family member 2"/>
    <property type="match status" value="2"/>
</dbReference>
<dbReference type="PANTHER" id="PTHR10903:SF170">
    <property type="entry name" value="GTPASE IMAP FAMILY MEMBER 7"/>
    <property type="match status" value="1"/>
</dbReference>
<dbReference type="PROSITE" id="PS50199">
    <property type="entry name" value="ZF_RANBP2_2"/>
    <property type="match status" value="2"/>
</dbReference>
<evidence type="ECO:0000256" key="4">
    <source>
        <dbReference type="ARBA" id="ARBA00022771"/>
    </source>
</evidence>
<feature type="domain" description="RanBP2-type" evidence="9">
    <location>
        <begin position="530"/>
        <end position="559"/>
    </location>
</feature>
<evidence type="ECO:0000256" key="1">
    <source>
        <dbReference type="ARBA" id="ARBA00008535"/>
    </source>
</evidence>
<feature type="domain" description="RanBP2-type" evidence="9">
    <location>
        <begin position="6"/>
        <end position="35"/>
    </location>
</feature>
<evidence type="ECO:0000256" key="6">
    <source>
        <dbReference type="ARBA" id="ARBA00023134"/>
    </source>
</evidence>
<accession>A0A8W8LRC0</accession>
<comment type="similarity">
    <text evidence="1">Belongs to the TRAFAC class TrmE-Era-EngA-EngB-Septin-like GTPase superfamily. AIG1/Toc34/Toc159-like paraseptin GTPase family. IAN subfamily.</text>
</comment>
<dbReference type="Gene3D" id="2.30.30.380">
    <property type="entry name" value="Zn-finger domain of Sec23/24"/>
    <property type="match status" value="2"/>
</dbReference>
<dbReference type="CDD" id="cd01852">
    <property type="entry name" value="AIG1"/>
    <property type="match status" value="2"/>
</dbReference>
<keyword evidence="8" id="KW-0175">Coiled coil</keyword>
<dbReference type="PANTHER" id="PTHR10903">
    <property type="entry name" value="GTPASE, IMAP FAMILY MEMBER-RELATED"/>
    <property type="match status" value="1"/>
</dbReference>
<feature type="domain" description="AIG1-type G" evidence="10">
    <location>
        <begin position="80"/>
        <end position="285"/>
    </location>
</feature>
<dbReference type="Pfam" id="PF00641">
    <property type="entry name" value="Zn_ribbon_RanBP"/>
    <property type="match status" value="2"/>
</dbReference>
<dbReference type="GO" id="GO:0005525">
    <property type="term" value="F:GTP binding"/>
    <property type="evidence" value="ECO:0007669"/>
    <property type="project" value="UniProtKB-KW"/>
</dbReference>
<keyword evidence="2" id="KW-0479">Metal-binding</keyword>
<sequence>MEEEDVQSEWQCEKCTYRNNGTHNTCEICGFLQKSTGSDGFVRLSSEINDVEEDSYRGPSSLESFTIAQPTEAAENGYMSSELRIILVGKTGSGKSATGNSILGKTVFTSDVSNSSITKKCKRGSSVRFGQDVLVVDTPGLFDTGMTNDDITTEILKCVGISSPGPHAILLVIGIGRFTKEEKETVELLQRAFGPSMVKYLIVVFTRKDDLDRGHKSIRDILRNAPSSLQDVIASCEDRFIAINNAEESKDRLEQQIEGLLTMIKTMVEKNGNKYYTSSIFNQTEIVIREREKELRQKYEEKTKLEMHEMKRMLSFEYEDKKSDFREREKALLEKLDRLESQRSYEMKSMATNLRTLQAEMDNLTMEAVPESFDEEENCRLVTIQQKILEVKRRLEDVRQEQEDMMLYEDVREDVGPPYRYHRDIDRVVRENVRDEIESGDKNILKRFWRNVKHAGFGLMTKFREIFELNIDVVGTIEMASWTCACGHFNEKSQCCQSCGSHADRMSFALSLNPLSAFSNYQPSYSVPTTETDWQCSKCTYLNSPVVTCCELCGGDNTKEKGQQNGSPSQETKAPSASKDVDEVRIILVGRTGAGKSATGNTLLGRKAFQSEVSNSSITKKCKRGSSERFGHRMLVVDTPGLFDTGMTNEDITAEILKCVGLSAPGPHAILLVVGIGRFTQEENETVTLLRKMFGEDMMKYLIVVFTRKDDLDRGSKTIHQMVRDAPKCLQGIVNECDDRYFAFDNTGEDPQDSEQQVQELLEMIQSMTRRNGGDYYTSPIFDETELVIRQREQELKKHYEEEFKRRNTKMRKRLSEAYQEQNNKFKRREKELLDKLETLERQRFSETDAIISRLTQLQMEMDNLQMEAVPETFESAENTQMFTIQQKILQVKKKLAQVRKEQDDLYSKTVSAIPEVDSTPGYSENGGWETVRESVRDEIERGDRNIMKRFWSNIKNAGLGLIQSFRDMFETLKQKTGIS</sequence>
<name>A0A8W8LRC0_MAGGI</name>
<reference evidence="11" key="1">
    <citation type="submission" date="2022-08" db="UniProtKB">
        <authorList>
            <consortium name="EnsemblMetazoa"/>
        </authorList>
    </citation>
    <scope>IDENTIFICATION</scope>
    <source>
        <strain evidence="11">05x7-T-G4-1.051#20</strain>
    </source>
</reference>
<keyword evidence="6" id="KW-0342">GTP-binding</keyword>
<evidence type="ECO:0000256" key="3">
    <source>
        <dbReference type="ARBA" id="ARBA00022741"/>
    </source>
</evidence>
<keyword evidence="4 7" id="KW-0863">Zinc-finger</keyword>
<dbReference type="Gene3D" id="3.40.50.300">
    <property type="entry name" value="P-loop containing nucleotide triphosphate hydrolases"/>
    <property type="match status" value="2"/>
</dbReference>
<dbReference type="Pfam" id="PF04548">
    <property type="entry name" value="AIG1"/>
    <property type="match status" value="2"/>
</dbReference>
<keyword evidence="3" id="KW-0547">Nucleotide-binding</keyword>
<dbReference type="PROSITE" id="PS01358">
    <property type="entry name" value="ZF_RANBP2_1"/>
    <property type="match status" value="2"/>
</dbReference>
<feature type="coiled-coil region" evidence="8">
    <location>
        <begin position="801"/>
        <end position="868"/>
    </location>
</feature>